<comment type="caution">
    <text evidence="1">The sequence shown here is derived from an EMBL/GenBank/DDBJ whole genome shotgun (WGS) entry which is preliminary data.</text>
</comment>
<dbReference type="OrthoDB" id="3893333at2759"/>
<organism evidence="1 2">
    <name type="scientific">Pyrenophora tritici-repentis</name>
    <dbReference type="NCBI Taxonomy" id="45151"/>
    <lineage>
        <taxon>Eukaryota</taxon>
        <taxon>Fungi</taxon>
        <taxon>Dikarya</taxon>
        <taxon>Ascomycota</taxon>
        <taxon>Pezizomycotina</taxon>
        <taxon>Dothideomycetes</taxon>
        <taxon>Pleosporomycetidae</taxon>
        <taxon>Pleosporales</taxon>
        <taxon>Pleosporineae</taxon>
        <taxon>Pleosporaceae</taxon>
        <taxon>Pyrenophora</taxon>
    </lineage>
</organism>
<sequence length="531" mass="61277">MTSSTSRLEDLPTEIFDHILGYVLCPQTTLEQGRFFRRYHISTAILPVNKAIYALAKRYLHYSISWIRLDLDWDTFAIDPLCMRIPYILIDLKEPKKKIPDVFSGDPGYRSVEQDVPQGRIHARIIFPSTETATQRKMRTVYPNLRGQPYMRVLVLEEDLKLYLACVRTNDLAYCDRNPSRESSQMAIGHHGISFDIRVTQHQQTTKYKHLIDEFKIFSGLYHQCTILGHEDRAHASHAVESIQLSKRISNGQLNISEHRSETELEAVSRILYLKCRGDELLRDGHPRHACVCYVNVTKVLSAWQTHNPAISFCTTHPRISQVFFVSIAINHAIAYVATGLSTNIVQYPGVSMDSWLNTLYHHVQNQGFQGTHRYLQVKMVVSIYQLFIIPETDSLQLLSHMEETYFASSTYHHDSCDCEEALCEISKRMRQFFDATKSISDARRLRHIPRFIQHLHVSARKLKLQPMKWAIHETRLPEGLRSRMEKMPKAHVEKGKMVMESQAFVVHIPGFNQPSDIGNDATEAGVRYLI</sequence>
<name>A0A2W1G5G8_9PLEO</name>
<dbReference type="Proteomes" id="UP000249757">
    <property type="component" value="Unassembled WGS sequence"/>
</dbReference>
<accession>A0A2W1G5G8</accession>
<protein>
    <submittedName>
        <fullName evidence="1">Uncharacterized protein</fullName>
    </submittedName>
</protein>
<evidence type="ECO:0000313" key="1">
    <source>
        <dbReference type="EMBL" id="KAI1511607.1"/>
    </source>
</evidence>
<reference evidence="2" key="1">
    <citation type="journal article" date="2022" name="Microb. Genom.">
        <title>A global pangenome for the wheat fungal pathogen Pyrenophora tritici-repentis and prediction of effector protein structural homology.</title>
        <authorList>
            <person name="Moolhuijzen P.M."/>
            <person name="See P.T."/>
            <person name="Shi G."/>
            <person name="Powell H.R."/>
            <person name="Cockram J."/>
            <person name="Jorgensen L.N."/>
            <person name="Benslimane H."/>
            <person name="Strelkov S.E."/>
            <person name="Turner J."/>
            <person name="Liu Z."/>
            <person name="Moffat C.S."/>
        </authorList>
    </citation>
    <scope>NUCLEOTIDE SEQUENCE [LARGE SCALE GENOMIC DNA]</scope>
</reference>
<dbReference type="EMBL" id="NRDI02000013">
    <property type="protein sequence ID" value="KAI1511607.1"/>
    <property type="molecule type" value="Genomic_DNA"/>
</dbReference>
<gene>
    <name evidence="1" type="ORF">Ptr86124_009251</name>
</gene>
<keyword evidence="2" id="KW-1185">Reference proteome</keyword>
<dbReference type="AlphaFoldDB" id="A0A2W1G5G8"/>
<evidence type="ECO:0000313" key="2">
    <source>
        <dbReference type="Proteomes" id="UP000249757"/>
    </source>
</evidence>
<proteinExistence type="predicted"/>